<evidence type="ECO:0000256" key="1">
    <source>
        <dbReference type="SAM" id="MobiDB-lite"/>
    </source>
</evidence>
<sequence length="45" mass="5225">MKVKHAGRHPSSPLKREEKQILPDFLLKSEPKKDEQLYISPQLPS</sequence>
<dbReference type="Proteomes" id="UP000003155">
    <property type="component" value="Unassembled WGS sequence"/>
</dbReference>
<evidence type="ECO:0000313" key="2">
    <source>
        <dbReference type="EMBL" id="EGC86542.1"/>
    </source>
</evidence>
<proteinExistence type="predicted"/>
<organism evidence="2 3">
    <name type="scientific">Prevotella denticola CRIS 18C-A</name>
    <dbReference type="NCBI Taxonomy" id="944557"/>
    <lineage>
        <taxon>Bacteria</taxon>
        <taxon>Pseudomonadati</taxon>
        <taxon>Bacteroidota</taxon>
        <taxon>Bacteroidia</taxon>
        <taxon>Bacteroidales</taxon>
        <taxon>Prevotellaceae</taxon>
        <taxon>Prevotella</taxon>
    </lineage>
</organism>
<feature type="compositionally biased region" description="Basic and acidic residues" evidence="1">
    <location>
        <begin position="14"/>
        <end position="27"/>
    </location>
</feature>
<gene>
    <name evidence="2" type="ORF">HMPREF9303_1902</name>
</gene>
<keyword evidence="3" id="KW-1185">Reference proteome</keyword>
<name>F0H6T4_9BACT</name>
<evidence type="ECO:0000313" key="3">
    <source>
        <dbReference type="Proteomes" id="UP000003155"/>
    </source>
</evidence>
<accession>F0H6T4</accession>
<feature type="region of interest" description="Disordered" evidence="1">
    <location>
        <begin position="1"/>
        <end position="27"/>
    </location>
</feature>
<dbReference type="AlphaFoldDB" id="F0H6T4"/>
<protein>
    <submittedName>
        <fullName evidence="2">Uncharacterized protein</fullName>
    </submittedName>
</protein>
<dbReference type="EMBL" id="AEXO01000064">
    <property type="protein sequence ID" value="EGC86542.1"/>
    <property type="molecule type" value="Genomic_DNA"/>
</dbReference>
<comment type="caution">
    <text evidence="2">The sequence shown here is derived from an EMBL/GenBank/DDBJ whole genome shotgun (WGS) entry which is preliminary data.</text>
</comment>
<reference evidence="2 3" key="1">
    <citation type="submission" date="2011-02" db="EMBL/GenBank/DDBJ databases">
        <authorList>
            <person name="Durkin A.S."/>
            <person name="Madupu R."/>
            <person name="Torralba M."/>
            <person name="Gillis M."/>
            <person name="Methe B."/>
            <person name="Sutton G."/>
            <person name="Nelson K.E."/>
        </authorList>
    </citation>
    <scope>NUCLEOTIDE SEQUENCE [LARGE SCALE GENOMIC DNA]</scope>
    <source>
        <strain evidence="2 3">CRIS 18C-A</strain>
    </source>
</reference>